<dbReference type="RefSeq" id="WP_242610160.1">
    <property type="nucleotide sequence ID" value="NZ_SHKX01000010.1"/>
</dbReference>
<dbReference type="GO" id="GO:0070290">
    <property type="term" value="F:N-acylphosphatidylethanolamine-specific phospholipase D activity"/>
    <property type="evidence" value="ECO:0007669"/>
    <property type="project" value="InterPro"/>
</dbReference>
<feature type="domain" description="Metallo-beta-lactamase" evidence="1">
    <location>
        <begin position="103"/>
        <end position="299"/>
    </location>
</feature>
<dbReference type="AlphaFoldDB" id="A0A4Q7ZB20"/>
<dbReference type="InterPro" id="IPR001279">
    <property type="entry name" value="Metallo-B-lactamas"/>
</dbReference>
<accession>A0A4Q7ZB20</accession>
<dbReference type="Proteomes" id="UP000292423">
    <property type="component" value="Unassembled WGS sequence"/>
</dbReference>
<dbReference type="PIRSF" id="PIRSF038896">
    <property type="entry name" value="NAPE-PLD"/>
    <property type="match status" value="1"/>
</dbReference>
<evidence type="ECO:0000313" key="2">
    <source>
        <dbReference type="EMBL" id="RZU47311.1"/>
    </source>
</evidence>
<evidence type="ECO:0000313" key="3">
    <source>
        <dbReference type="Proteomes" id="UP000292423"/>
    </source>
</evidence>
<protein>
    <submittedName>
        <fullName evidence="2">L-ascorbate metabolism protein UlaG (Beta-lactamase superfamily)</fullName>
    </submittedName>
</protein>
<organism evidence="2 3">
    <name type="scientific">Fluviicoccus keumensis</name>
    <dbReference type="NCBI Taxonomy" id="1435465"/>
    <lineage>
        <taxon>Bacteria</taxon>
        <taxon>Pseudomonadati</taxon>
        <taxon>Pseudomonadota</taxon>
        <taxon>Gammaproteobacteria</taxon>
        <taxon>Moraxellales</taxon>
        <taxon>Moraxellaceae</taxon>
        <taxon>Fluviicoccus</taxon>
    </lineage>
</organism>
<name>A0A4Q7ZB20_9GAMM</name>
<dbReference type="GO" id="GO:0008270">
    <property type="term" value="F:zinc ion binding"/>
    <property type="evidence" value="ECO:0007669"/>
    <property type="project" value="InterPro"/>
</dbReference>
<reference evidence="2 3" key="1">
    <citation type="submission" date="2019-02" db="EMBL/GenBank/DDBJ databases">
        <title>Genomic Encyclopedia of Type Strains, Phase IV (KMG-IV): sequencing the most valuable type-strain genomes for metagenomic binning, comparative biology and taxonomic classification.</title>
        <authorList>
            <person name="Goeker M."/>
        </authorList>
    </citation>
    <scope>NUCLEOTIDE SEQUENCE [LARGE SCALE GENOMIC DNA]</scope>
    <source>
        <strain evidence="2 3">DSM 105135</strain>
    </source>
</reference>
<proteinExistence type="predicted"/>
<dbReference type="EMBL" id="SHKX01000010">
    <property type="protein sequence ID" value="RZU47311.1"/>
    <property type="molecule type" value="Genomic_DNA"/>
</dbReference>
<sequence length="343" mass="38991">MPKTFVLPTRTVTRELLQKPIFEQDPGADHYNGRRFFNPWIRDSRDFAKLFNWLMTRERDTWPKQLRNESFAKPEAHFSDNIADWKVWFVGHATLLIQIGPWNFLTDPVWAERCSPFAAMGPKRVRPAGIALEDLPPIHAVLLSHNHYDHLDTASLLWLQERFQPAIVTGLGNGTYLRPYGLSVVELDWWESFPFSEDVALHYVPARHFSGRGMRDRNAALWGGLSVVTPHGHALFAGDTGYSPHFTEIRKRLGSPRVALLPIGAYEPRELMKEVHMNPADAAQAHVDLSPGLSLGMHFNTFQLTDEPIHAPVRDLGEAMTRLGISPESFRVLREGEGLVIPR</sequence>
<dbReference type="PANTHER" id="PTHR15032">
    <property type="entry name" value="N-ACYL-PHOSPHATIDYLETHANOLAMINE-HYDROLYZING PHOSPHOLIPASE D"/>
    <property type="match status" value="1"/>
</dbReference>
<dbReference type="InterPro" id="IPR024884">
    <property type="entry name" value="NAPE-PLD"/>
</dbReference>
<dbReference type="PANTHER" id="PTHR15032:SF4">
    <property type="entry name" value="N-ACYL-PHOSPHATIDYLETHANOLAMINE-HYDROLYZING PHOSPHOLIPASE D"/>
    <property type="match status" value="1"/>
</dbReference>
<keyword evidence="3" id="KW-1185">Reference proteome</keyword>
<comment type="caution">
    <text evidence="2">The sequence shown here is derived from an EMBL/GenBank/DDBJ whole genome shotgun (WGS) entry which is preliminary data.</text>
</comment>
<dbReference type="Pfam" id="PF12706">
    <property type="entry name" value="Lactamase_B_2"/>
    <property type="match status" value="1"/>
</dbReference>
<dbReference type="InterPro" id="IPR036866">
    <property type="entry name" value="RibonucZ/Hydroxyglut_hydro"/>
</dbReference>
<gene>
    <name evidence="2" type="ORF">EV700_0266</name>
</gene>
<dbReference type="SUPFAM" id="SSF56281">
    <property type="entry name" value="Metallo-hydrolase/oxidoreductase"/>
    <property type="match status" value="1"/>
</dbReference>
<dbReference type="Gene3D" id="3.60.15.10">
    <property type="entry name" value="Ribonuclease Z/Hydroxyacylglutathione hydrolase-like"/>
    <property type="match status" value="1"/>
</dbReference>
<dbReference type="GO" id="GO:0005737">
    <property type="term" value="C:cytoplasm"/>
    <property type="evidence" value="ECO:0007669"/>
    <property type="project" value="TreeGrafter"/>
</dbReference>
<evidence type="ECO:0000259" key="1">
    <source>
        <dbReference type="Pfam" id="PF12706"/>
    </source>
</evidence>